<feature type="domain" description="Piwi" evidence="5">
    <location>
        <begin position="632"/>
        <end position="694"/>
    </location>
</feature>
<evidence type="ECO:0000259" key="5">
    <source>
        <dbReference type="PROSITE" id="PS50822"/>
    </source>
</evidence>
<keyword evidence="7" id="KW-1185">Reference proteome</keyword>
<dbReference type="Gene3D" id="2.170.260.10">
    <property type="entry name" value="paz domain"/>
    <property type="match status" value="1"/>
</dbReference>
<dbReference type="SUPFAM" id="SSF101690">
    <property type="entry name" value="PAZ domain"/>
    <property type="match status" value="1"/>
</dbReference>
<comment type="caution">
    <text evidence="6">The sequence shown here is derived from an EMBL/GenBank/DDBJ whole genome shotgun (WGS) entry which is preliminary data.</text>
</comment>
<dbReference type="InterPro" id="IPR032474">
    <property type="entry name" value="Argonaute_N"/>
</dbReference>
<dbReference type="CDD" id="cd02846">
    <property type="entry name" value="PAZ_argonaute_like"/>
    <property type="match status" value="1"/>
</dbReference>
<dbReference type="Gene3D" id="3.30.420.10">
    <property type="entry name" value="Ribonuclease H-like superfamily/Ribonuclease H"/>
    <property type="match status" value="1"/>
</dbReference>
<gene>
    <name evidence="6" type="ORF">Adt_47902</name>
</gene>
<dbReference type="SMART" id="SM01163">
    <property type="entry name" value="DUF1785"/>
    <property type="match status" value="1"/>
</dbReference>
<dbReference type="SMART" id="SM00950">
    <property type="entry name" value="Piwi"/>
    <property type="match status" value="1"/>
</dbReference>
<dbReference type="GO" id="GO:1990904">
    <property type="term" value="C:ribonucleoprotein complex"/>
    <property type="evidence" value="ECO:0007669"/>
    <property type="project" value="UniProtKB-KW"/>
</dbReference>
<protein>
    <submittedName>
        <fullName evidence="6">Protein argonaute 9</fullName>
    </submittedName>
</protein>
<reference evidence="7" key="1">
    <citation type="submission" date="2024-07" db="EMBL/GenBank/DDBJ databases">
        <title>Two chromosome-level genome assemblies of Korean endemic species Abeliophyllum distichum and Forsythia ovata (Oleaceae).</title>
        <authorList>
            <person name="Jang H."/>
        </authorList>
    </citation>
    <scope>NUCLEOTIDE SEQUENCE [LARGE SCALE GENOMIC DNA]</scope>
</reference>
<dbReference type="PROSITE" id="PS50822">
    <property type="entry name" value="PIWI"/>
    <property type="match status" value="1"/>
</dbReference>
<dbReference type="Pfam" id="PF08699">
    <property type="entry name" value="ArgoL1"/>
    <property type="match status" value="1"/>
</dbReference>
<evidence type="ECO:0000313" key="7">
    <source>
        <dbReference type="Proteomes" id="UP001604336"/>
    </source>
</evidence>
<dbReference type="Pfam" id="PF02170">
    <property type="entry name" value="PAZ"/>
    <property type="match status" value="1"/>
</dbReference>
<accession>A0ABD1NVE5</accession>
<dbReference type="EMBL" id="JBFOLK010000323">
    <property type="protein sequence ID" value="KAL2454601.1"/>
    <property type="molecule type" value="Genomic_DNA"/>
</dbReference>
<dbReference type="PANTHER" id="PTHR22891">
    <property type="entry name" value="EUKARYOTIC TRANSLATION INITIATION FACTOR 2C"/>
    <property type="match status" value="1"/>
</dbReference>
<dbReference type="Pfam" id="PF16486">
    <property type="entry name" value="ArgoN"/>
    <property type="match status" value="1"/>
</dbReference>
<dbReference type="InterPro" id="IPR014811">
    <property type="entry name" value="ArgoL1"/>
</dbReference>
<feature type="domain" description="PAZ" evidence="4">
    <location>
        <begin position="262"/>
        <end position="379"/>
    </location>
</feature>
<evidence type="ECO:0000313" key="6">
    <source>
        <dbReference type="EMBL" id="KAL2454601.1"/>
    </source>
</evidence>
<evidence type="ECO:0000256" key="2">
    <source>
        <dbReference type="ARBA" id="ARBA00022491"/>
    </source>
</evidence>
<keyword evidence="2" id="KW-0678">Repressor</keyword>
<dbReference type="Proteomes" id="UP001604336">
    <property type="component" value="Unassembled WGS sequence"/>
</dbReference>
<dbReference type="InterPro" id="IPR036397">
    <property type="entry name" value="RNaseH_sf"/>
</dbReference>
<dbReference type="Pfam" id="PF02171">
    <property type="entry name" value="Piwi"/>
    <property type="match status" value="1"/>
</dbReference>
<organism evidence="6 7">
    <name type="scientific">Abeliophyllum distichum</name>
    <dbReference type="NCBI Taxonomy" id="126358"/>
    <lineage>
        <taxon>Eukaryota</taxon>
        <taxon>Viridiplantae</taxon>
        <taxon>Streptophyta</taxon>
        <taxon>Embryophyta</taxon>
        <taxon>Tracheophyta</taxon>
        <taxon>Spermatophyta</taxon>
        <taxon>Magnoliopsida</taxon>
        <taxon>eudicotyledons</taxon>
        <taxon>Gunneridae</taxon>
        <taxon>Pentapetalae</taxon>
        <taxon>asterids</taxon>
        <taxon>lamiids</taxon>
        <taxon>Lamiales</taxon>
        <taxon>Oleaceae</taxon>
        <taxon>Forsythieae</taxon>
        <taxon>Abeliophyllum</taxon>
    </lineage>
</organism>
<dbReference type="PROSITE" id="PS50821">
    <property type="entry name" value="PAZ"/>
    <property type="match status" value="1"/>
</dbReference>
<dbReference type="AlphaFoldDB" id="A0ABD1NVE5"/>
<evidence type="ECO:0000256" key="3">
    <source>
        <dbReference type="ARBA" id="ARBA00023274"/>
    </source>
</evidence>
<dbReference type="InterPro" id="IPR036085">
    <property type="entry name" value="PAZ_dom_sf"/>
</dbReference>
<name>A0ABD1NVE5_9LAMI</name>
<dbReference type="InterPro" id="IPR012337">
    <property type="entry name" value="RNaseH-like_sf"/>
</dbReference>
<sequence>MEASKDVASPPAKRVPMERRGYASIGENKIQLLTNHFKVRKVLRAMEWFYHYSVSITYEDGTIVDPRNVGRRIMKNLQEEFITELNGKEFAYDGDKSLYTVCEPLPRAKLEFHVVLLNPISIRKLESADLGGDDNPKESVKKRSRGFSRFKTYKVAINLVGVIPIDAAATALRGQDSNLYQDPELFQKAVRVLNVILQQNAAKRGCFLVHQSFFHNEPKNFMDIGGGVVGCRGFHSSFRATQGGLSLNIADVSTTLLVKPGSVMDFLLGNQRVKYPNLIKWDKAEEALKNLRIKATHSNLEYKITGLSTYICDDQMFPMKQKTATDGDGKTETKLISVFDYFLRYYELNLKCSKEFPCINVGKPERPIYIPIELCSLVSLQRYTGTLSNIQKASLAEKSRLKPPEQMRAVTDAIAITTLTPFFCPLEFQSMKSSPEFKVAFWHPPMLTVGNDNFIPRNGRWNFNKRVCHHVVGGYETQPIPTRTFLNPIKIESWAVVNFSTSCDLQNLCQDLISCGRKKGMLISEPIEIFEEKSKFQGRSALNRVKKMIGMLGGENFRLSFGMPAAAHQTLIVGMDVSHGSPHSGFPSIAAVVNSQPSSLYRYHAAVRIQTPKQEMIESLFQKVSDTKDNGIFRDGVSESQFNQVLNIEFNQIIEACKFLGADNWSPKFMLIVAQKNHHTKFFQADDSPDNVPPVAPIRYAHLAASQMSQLIKFDVVSSSHGGLAPVPELPALHKNVSTSMFFC</sequence>
<evidence type="ECO:0000259" key="4">
    <source>
        <dbReference type="PROSITE" id="PS50821"/>
    </source>
</evidence>
<dbReference type="InterPro" id="IPR003100">
    <property type="entry name" value="PAZ_dom"/>
</dbReference>
<dbReference type="SUPFAM" id="SSF53098">
    <property type="entry name" value="Ribonuclease H-like"/>
    <property type="match status" value="1"/>
</dbReference>
<evidence type="ECO:0000256" key="1">
    <source>
        <dbReference type="ARBA" id="ARBA00008201"/>
    </source>
</evidence>
<proteinExistence type="inferred from homology"/>
<dbReference type="InterPro" id="IPR003165">
    <property type="entry name" value="Piwi"/>
</dbReference>
<comment type="similarity">
    <text evidence="1">Belongs to the argonaute family. Ago subfamily.</text>
</comment>
<keyword evidence="3" id="KW-0687">Ribonucleoprotein</keyword>
<dbReference type="GO" id="GO:0051607">
    <property type="term" value="P:defense response to virus"/>
    <property type="evidence" value="ECO:0007669"/>
    <property type="project" value="UniProtKB-ARBA"/>
</dbReference>
<dbReference type="Gene3D" id="3.40.50.2300">
    <property type="match status" value="1"/>
</dbReference>